<dbReference type="SUPFAM" id="SSF53383">
    <property type="entry name" value="PLP-dependent transferases"/>
    <property type="match status" value="1"/>
</dbReference>
<dbReference type="AlphaFoldDB" id="A0AB34XQK0"/>
<reference evidence="2" key="1">
    <citation type="submission" date="2016-01" db="EMBL/GenBank/DDBJ databases">
        <title>Draft genome of Chromobacterium sp. F49.</title>
        <authorList>
            <person name="Hong K.W."/>
        </authorList>
    </citation>
    <scope>NUCLEOTIDE SEQUENCE [LARGE SCALE GENOMIC DNA]</scope>
    <source>
        <strain evidence="2">M40</strain>
    </source>
</reference>
<dbReference type="Proteomes" id="UP000076612">
    <property type="component" value="Unassembled WGS sequence"/>
</dbReference>
<evidence type="ECO:0000313" key="2">
    <source>
        <dbReference type="Proteomes" id="UP000076612"/>
    </source>
</evidence>
<organism evidence="1 2">
    <name type="scientific">Brevibacterium casei</name>
    <dbReference type="NCBI Taxonomy" id="33889"/>
    <lineage>
        <taxon>Bacteria</taxon>
        <taxon>Bacillati</taxon>
        <taxon>Actinomycetota</taxon>
        <taxon>Actinomycetes</taxon>
        <taxon>Micrococcales</taxon>
        <taxon>Brevibacteriaceae</taxon>
        <taxon>Brevibacterium</taxon>
    </lineage>
</organism>
<comment type="caution">
    <text evidence="1">The sequence shown here is derived from an EMBL/GenBank/DDBJ whole genome shotgun (WGS) entry which is preliminary data.</text>
</comment>
<dbReference type="Gene3D" id="3.90.1150.10">
    <property type="entry name" value="Aspartate Aminotransferase, domain 1"/>
    <property type="match status" value="1"/>
</dbReference>
<dbReference type="InterPro" id="IPR015422">
    <property type="entry name" value="PyrdxlP-dep_Trfase_small"/>
</dbReference>
<dbReference type="EMBL" id="LQQR01000039">
    <property type="protein sequence ID" value="KZE13710.1"/>
    <property type="molecule type" value="Genomic_DNA"/>
</dbReference>
<evidence type="ECO:0000313" key="1">
    <source>
        <dbReference type="EMBL" id="KZE13710.1"/>
    </source>
</evidence>
<name>A0AB34XQK0_9MICO</name>
<dbReference type="InterPro" id="IPR015424">
    <property type="entry name" value="PyrdxlP-dep_Trfase"/>
</dbReference>
<protein>
    <recommendedName>
        <fullName evidence="3">8-amino-7-oxononanoate synthase</fullName>
    </recommendedName>
</protein>
<evidence type="ECO:0008006" key="3">
    <source>
        <dbReference type="Google" id="ProtNLM"/>
    </source>
</evidence>
<proteinExistence type="predicted"/>
<sequence length="68" mass="7073">MPSASTAVAARDEIARRDVSVGCFRPPSVPDGISRLRITCRGDLSTEQIDDAAALIRTVADAAATETG</sequence>
<gene>
    <name evidence="1" type="ORF">AVW13_15640</name>
</gene>
<accession>A0AB34XQK0</accession>